<dbReference type="SUPFAM" id="SSF52540">
    <property type="entry name" value="P-loop containing nucleoside triphosphate hydrolases"/>
    <property type="match status" value="1"/>
</dbReference>
<evidence type="ECO:0000256" key="8">
    <source>
        <dbReference type="ARBA" id="ARBA00054233"/>
    </source>
</evidence>
<dbReference type="FunFam" id="3.40.50.300:FF:000907">
    <property type="entry name" value="Rho related BTB domain containing 3"/>
    <property type="match status" value="1"/>
</dbReference>
<dbReference type="InterPro" id="IPR001806">
    <property type="entry name" value="Small_GTPase"/>
</dbReference>
<reference evidence="13" key="2">
    <citation type="submission" date="2025-08" db="UniProtKB">
        <authorList>
            <consortium name="Ensembl"/>
        </authorList>
    </citation>
    <scope>IDENTIFICATION</scope>
</reference>
<feature type="compositionally biased region" description="Low complexity" evidence="11">
    <location>
        <begin position="340"/>
        <end position="353"/>
    </location>
</feature>
<reference evidence="13 14" key="1">
    <citation type="submission" date="2018-11" db="EMBL/GenBank/DDBJ databases">
        <title>Haplotype-resolved cattle genomes.</title>
        <authorList>
            <person name="Low W.Y."/>
            <person name="Tearle R."/>
            <person name="Bickhart D.M."/>
            <person name="Rosen B.D."/>
            <person name="Koren S."/>
            <person name="Rhie A."/>
            <person name="Hiendleder S."/>
            <person name="Phillippy A.M."/>
            <person name="Smith T.P.L."/>
            <person name="Williams J.L."/>
        </authorList>
    </citation>
    <scope>NUCLEOTIDE SEQUENCE [LARGE SCALE GENOMIC DNA]</scope>
</reference>
<feature type="region of interest" description="Disordered" evidence="11">
    <location>
        <begin position="131"/>
        <end position="272"/>
    </location>
</feature>
<gene>
    <name evidence="13" type="primary">RHOBTB3</name>
</gene>
<evidence type="ECO:0000256" key="2">
    <source>
        <dbReference type="ARBA" id="ARBA00022448"/>
    </source>
</evidence>
<dbReference type="Pfam" id="PF00651">
    <property type="entry name" value="BTB"/>
    <property type="match status" value="1"/>
</dbReference>
<dbReference type="GO" id="GO:0005525">
    <property type="term" value="F:GTP binding"/>
    <property type="evidence" value="ECO:0007669"/>
    <property type="project" value="InterPro"/>
</dbReference>
<evidence type="ECO:0000313" key="14">
    <source>
        <dbReference type="Proteomes" id="UP000429181"/>
    </source>
</evidence>
<keyword evidence="2" id="KW-0813">Transport</keyword>
<keyword evidence="3" id="KW-0677">Repeat</keyword>
<dbReference type="GO" id="GO:0003924">
    <property type="term" value="F:GTPase activity"/>
    <property type="evidence" value="ECO:0007669"/>
    <property type="project" value="InterPro"/>
</dbReference>
<dbReference type="GO" id="GO:0005794">
    <property type="term" value="C:Golgi apparatus"/>
    <property type="evidence" value="ECO:0007669"/>
    <property type="project" value="UniProtKB-SubCell"/>
</dbReference>
<evidence type="ECO:0000256" key="3">
    <source>
        <dbReference type="ARBA" id="ARBA00022737"/>
    </source>
</evidence>
<dbReference type="Gene3D" id="3.30.710.10">
    <property type="entry name" value="Potassium Channel Kv1.1, Chain A"/>
    <property type="match status" value="2"/>
</dbReference>
<sequence length="981" mass="108344">MLPFFFFSKYDCRKQLYYMLTNDQAADLVKTLLVKAKKRGREKKGGWGGLLERPRGWIPWLPLPFFFPLVFREQGPQPPITTPRLPPTPFPGSAPVTAFRVEQTCCRRIGDRELSGRGVVFINLYSAAPRAGRSFVSGPPPPPLPGLGGEPQRGARPPRPPEDTPPPPPRPARAAAARPAERGGGPASPPPAAEPEARGAAAGRPAGKARRPASLRGGGGGPAAGTAGPPAPGCAPALPDWLAARTRPPELARPPALRRPRRAGGARGGGDAARDELIAGGRAWWWWGAETTPPPGPCRPRGADLSPRRRPAPGDWRSCTYASGARSGLQPPRVPCAPPRARGALARPSSPRAVPRAHHAPLLPPGLGRLRSIHIVALGNEGDAFHQDSRPSGLIRAYLGRSPLVSGDESSLLLSASGAAARPVFTEYQASAFGNVKLVVHDCPVWDIFDSDWYTSRNLIGGADIIVIKYNVNDKFSFHEVKDNYIPVIKRALNSVPVIIAAVGTRQNEELPCTCPLCTSDRGSCVSTTEGIQLAKELGATYLELHSLDDFYIGKYFGGVLEYFMIQALNQKTSEKMKRRKMSNSFHGIRPPQLEQPEKMPVLKAEASHYNADLNNLLFCCQCVDVVFYSPDLKEVAEAHKIVLCAVSHVFMLLFSVKSPADIQDSSIIQTTQDLFTINRDPAFPGASQESPGNPPLRVIVKDAFFCSCLSDILRFIYSGAFQWEELEDDIRKKLKDSGDVSNVIEKVKCILKTPGKFNCLRNCKTYQARKPLWFYNTSLKFFLNKPMLADVVFEIQGTTVPAHRAILVARCEVMAAMFNGNYMEAKSVLIPVYGVSKETFLSFLEYLYTDSCCPAGIFQAMCLLICAEMYQVSRLQHICELFIITQLQSMPSRELASMNLDIVDLLKKAKFHHSDCLSTWLLHFIATNYLIFSQKPEFQDLSVEERSFVEKHRWPSTMYLKQLAEYRKYIHSRKCRCLVM</sequence>
<evidence type="ECO:0000256" key="6">
    <source>
        <dbReference type="ARBA" id="ARBA00022840"/>
    </source>
</evidence>
<dbReference type="InterPro" id="IPR000210">
    <property type="entry name" value="BTB/POZ_dom"/>
</dbReference>
<feature type="region of interest" description="Disordered" evidence="11">
    <location>
        <begin position="340"/>
        <end position="360"/>
    </location>
</feature>
<dbReference type="SMART" id="SM00225">
    <property type="entry name" value="BTB"/>
    <property type="match status" value="2"/>
</dbReference>
<name>A0A4W2IQD9_BOBOX</name>
<dbReference type="InterPro" id="IPR011333">
    <property type="entry name" value="SKP1/BTB/POZ_sf"/>
</dbReference>
<keyword evidence="6" id="KW-0067">ATP-binding</keyword>
<dbReference type="GO" id="GO:0005524">
    <property type="term" value="F:ATP binding"/>
    <property type="evidence" value="ECO:0007669"/>
    <property type="project" value="UniProtKB-KW"/>
</dbReference>
<comment type="subcellular location">
    <subcellularLocation>
        <location evidence="1">Golgi apparatus</location>
    </subcellularLocation>
</comment>
<dbReference type="CDD" id="cd18360">
    <property type="entry name" value="BTB2_POZ_RHOBTB3"/>
    <property type="match status" value="1"/>
</dbReference>
<dbReference type="PANTHER" id="PTHR24413">
    <property type="entry name" value="SPECKLE-TYPE POZ PROTEIN"/>
    <property type="match status" value="1"/>
</dbReference>
<feature type="region of interest" description="Disordered" evidence="11">
    <location>
        <begin position="295"/>
        <end position="314"/>
    </location>
</feature>
<protein>
    <recommendedName>
        <fullName evidence="10">Rho-related BTB domain-containing protein 3</fullName>
    </recommendedName>
</protein>
<evidence type="ECO:0000256" key="10">
    <source>
        <dbReference type="ARBA" id="ARBA00074750"/>
    </source>
</evidence>
<dbReference type="FunFam" id="3.30.710.10:FF:000111">
    <property type="entry name" value="rho-related BTB domain-containing protein 3 isoform X1"/>
    <property type="match status" value="1"/>
</dbReference>
<evidence type="ECO:0000313" key="13">
    <source>
        <dbReference type="Ensembl" id="ENSBIXP00005046154.1"/>
    </source>
</evidence>
<organism evidence="13 14">
    <name type="scientific">Bos indicus x Bos taurus</name>
    <name type="common">Hybrid cattle</name>
    <dbReference type="NCBI Taxonomy" id="30522"/>
    <lineage>
        <taxon>Eukaryota</taxon>
        <taxon>Metazoa</taxon>
        <taxon>Chordata</taxon>
        <taxon>Craniata</taxon>
        <taxon>Vertebrata</taxon>
        <taxon>Euteleostomi</taxon>
        <taxon>Mammalia</taxon>
        <taxon>Eutheria</taxon>
        <taxon>Laurasiatheria</taxon>
        <taxon>Artiodactyla</taxon>
        <taxon>Ruminantia</taxon>
        <taxon>Pecora</taxon>
        <taxon>Bovidae</taxon>
        <taxon>Bovinae</taxon>
        <taxon>Bos</taxon>
    </lineage>
</organism>
<dbReference type="CDD" id="cd18357">
    <property type="entry name" value="BTB1_POZ_RHOBTB3"/>
    <property type="match status" value="1"/>
</dbReference>
<dbReference type="GeneTree" id="ENSGT00850000132411"/>
<accession>A0A4W2IQD9</accession>
<feature type="compositionally biased region" description="Low complexity" evidence="11">
    <location>
        <begin position="224"/>
        <end position="246"/>
    </location>
</feature>
<evidence type="ECO:0000256" key="1">
    <source>
        <dbReference type="ARBA" id="ARBA00004555"/>
    </source>
</evidence>
<comment type="subunit">
    <text evidence="9">Interacts with RAB9A and RAB9B (at lower level compared to RAB9A-binding). Interacts with M6PRBP1/TIP47.</text>
</comment>
<evidence type="ECO:0000256" key="7">
    <source>
        <dbReference type="ARBA" id="ARBA00023034"/>
    </source>
</evidence>
<feature type="domain" description="BTB" evidence="12">
    <location>
        <begin position="624"/>
        <end position="726"/>
    </location>
</feature>
<dbReference type="InterPro" id="IPR027417">
    <property type="entry name" value="P-loop_NTPase"/>
</dbReference>
<dbReference type="CDD" id="cd18532">
    <property type="entry name" value="BACK_RHOBTB3"/>
    <property type="match status" value="1"/>
</dbReference>
<feature type="domain" description="BTB" evidence="12">
    <location>
        <begin position="790"/>
        <end position="851"/>
    </location>
</feature>
<comment type="function">
    <text evidence="8">Rab9-regulated ATPase required for endosome to Golgi transport. Involved in transport vesicle docking at the Golgi complex, possibly by participating in release M6PRBP1/TIP47 from vesicles to permit their efficient docking and fusion at the Golgi. Specifically binds Rab9, but not other Rab proteins. Has low intrinsic ATPase activity due to autoinhibition, which is relieved by Rab9.</text>
</comment>
<dbReference type="FunFam" id="3.30.710.10:FF:000076">
    <property type="entry name" value="rho-related BTB domain-containing protein 3"/>
    <property type="match status" value="1"/>
</dbReference>
<dbReference type="AlphaFoldDB" id="A0A4W2IQD9"/>
<dbReference type="SUPFAM" id="SSF54695">
    <property type="entry name" value="POZ domain"/>
    <property type="match status" value="2"/>
</dbReference>
<evidence type="ECO:0000259" key="12">
    <source>
        <dbReference type="PROSITE" id="PS50097"/>
    </source>
</evidence>
<evidence type="ECO:0000256" key="5">
    <source>
        <dbReference type="ARBA" id="ARBA00022801"/>
    </source>
</evidence>
<dbReference type="PROSITE" id="PS50097">
    <property type="entry name" value="BTB"/>
    <property type="match status" value="2"/>
</dbReference>
<evidence type="ECO:0000256" key="9">
    <source>
        <dbReference type="ARBA" id="ARBA00062538"/>
    </source>
</evidence>
<dbReference type="Gene3D" id="3.40.50.300">
    <property type="entry name" value="P-loop containing nucleotide triphosphate hydrolases"/>
    <property type="match status" value="1"/>
</dbReference>
<keyword evidence="5" id="KW-0378">Hydrolase</keyword>
<evidence type="ECO:0000256" key="11">
    <source>
        <dbReference type="SAM" id="MobiDB-lite"/>
    </source>
</evidence>
<evidence type="ECO:0000256" key="4">
    <source>
        <dbReference type="ARBA" id="ARBA00022741"/>
    </source>
</evidence>
<keyword evidence="7" id="KW-0333">Golgi apparatus</keyword>
<dbReference type="Proteomes" id="UP000429181">
    <property type="component" value="Chromosome 7"/>
</dbReference>
<dbReference type="Ensembl" id="ENSBIXT00005055849.1">
    <property type="protein sequence ID" value="ENSBIXP00005046154.1"/>
    <property type="gene ID" value="ENSBIXG00005031103.1"/>
</dbReference>
<proteinExistence type="predicted"/>
<keyword evidence="4" id="KW-0547">Nucleotide-binding</keyword>
<dbReference type="Pfam" id="PF00071">
    <property type="entry name" value="Ras"/>
    <property type="match status" value="1"/>
</dbReference>